<dbReference type="InterPro" id="IPR036397">
    <property type="entry name" value="RNaseH_sf"/>
</dbReference>
<dbReference type="PANTHER" id="PTHR37984">
    <property type="entry name" value="PROTEIN CBG26694"/>
    <property type="match status" value="1"/>
</dbReference>
<protein>
    <recommendedName>
        <fullName evidence="1">Gypsy retrotransposon integrase-like protein 1</fullName>
    </recommendedName>
</protein>
<feature type="compositionally biased region" description="Low complexity" evidence="2">
    <location>
        <begin position="370"/>
        <end position="384"/>
    </location>
</feature>
<keyword evidence="5" id="KW-1185">Reference proteome</keyword>
<dbReference type="FunFam" id="3.30.420.10:FF:000032">
    <property type="entry name" value="Retrovirus-related Pol polyprotein from transposon 297-like Protein"/>
    <property type="match status" value="1"/>
</dbReference>
<feature type="domain" description="Integrase catalytic" evidence="3">
    <location>
        <begin position="55"/>
        <end position="230"/>
    </location>
</feature>
<evidence type="ECO:0000259" key="3">
    <source>
        <dbReference type="PROSITE" id="PS50994"/>
    </source>
</evidence>
<dbReference type="SUPFAM" id="SSF53098">
    <property type="entry name" value="Ribonuclease H-like"/>
    <property type="match status" value="1"/>
</dbReference>
<dbReference type="InterPro" id="IPR054465">
    <property type="entry name" value="Integrase_p58-like_C"/>
</dbReference>
<name>A0A672I094_SALFA</name>
<dbReference type="PANTHER" id="PTHR37984:SF15">
    <property type="entry name" value="INTEGRASE CATALYTIC DOMAIN-CONTAINING PROTEIN"/>
    <property type="match status" value="1"/>
</dbReference>
<dbReference type="InterPro" id="IPR001584">
    <property type="entry name" value="Integrase_cat-core"/>
</dbReference>
<dbReference type="PROSITE" id="PS50994">
    <property type="entry name" value="INTEGRASE"/>
    <property type="match status" value="1"/>
</dbReference>
<dbReference type="AlphaFoldDB" id="A0A672I094"/>
<accession>A0A672I094</accession>
<dbReference type="Pfam" id="PF22938">
    <property type="entry name" value="Integrase_p58_C"/>
    <property type="match status" value="1"/>
</dbReference>
<dbReference type="Pfam" id="PF00665">
    <property type="entry name" value="rve"/>
    <property type="match status" value="1"/>
</dbReference>
<dbReference type="InterPro" id="IPR041588">
    <property type="entry name" value="Integrase_H2C2"/>
</dbReference>
<dbReference type="Pfam" id="PF17921">
    <property type="entry name" value="Integrase_H2C2"/>
    <property type="match status" value="1"/>
</dbReference>
<organism evidence="4 5">
    <name type="scientific">Salarias fasciatus</name>
    <name type="common">Jewelled blenny</name>
    <name type="synonym">Blennius fasciatus</name>
    <dbReference type="NCBI Taxonomy" id="181472"/>
    <lineage>
        <taxon>Eukaryota</taxon>
        <taxon>Metazoa</taxon>
        <taxon>Chordata</taxon>
        <taxon>Craniata</taxon>
        <taxon>Vertebrata</taxon>
        <taxon>Euteleostomi</taxon>
        <taxon>Actinopterygii</taxon>
        <taxon>Neopterygii</taxon>
        <taxon>Teleostei</taxon>
        <taxon>Neoteleostei</taxon>
        <taxon>Acanthomorphata</taxon>
        <taxon>Ovalentaria</taxon>
        <taxon>Blenniimorphae</taxon>
        <taxon>Blenniiformes</taxon>
        <taxon>Blennioidei</taxon>
        <taxon>Blenniidae</taxon>
        <taxon>Salariinae</taxon>
        <taxon>Salarias</taxon>
    </lineage>
</organism>
<dbReference type="OMA" id="HITHRTT"/>
<dbReference type="Gene3D" id="3.30.420.10">
    <property type="entry name" value="Ribonuclease H-like superfamily/Ribonuclease H"/>
    <property type="match status" value="1"/>
</dbReference>
<dbReference type="InterPro" id="IPR012337">
    <property type="entry name" value="RNaseH-like_sf"/>
</dbReference>
<reference evidence="4" key="2">
    <citation type="submission" date="2025-08" db="UniProtKB">
        <authorList>
            <consortium name="Ensembl"/>
        </authorList>
    </citation>
    <scope>IDENTIFICATION</scope>
</reference>
<evidence type="ECO:0000256" key="1">
    <source>
        <dbReference type="ARBA" id="ARBA00039658"/>
    </source>
</evidence>
<dbReference type="Gene3D" id="1.10.340.70">
    <property type="match status" value="1"/>
</dbReference>
<sequence>MGQAAVDIFGVTKTLKRLRQRFYWGRQKRDVEDFCHRCDPCVARKGPTGRSQAPLQQFPVGCPMDRVGIDITGPYPLSDDGNRYVLSVIDYFTKWPEAYAIPNQEAETVADALVEGMISRFGVMASLHSDQGTNFESRVFAAVCERLGIHKTRTTPLHPQSDGLVERFHRNLGDQLAIVTSRHQRDWDKHLPLVLMACRSAVQESTECTPALLMLGRELRTPAELAFGRPPDAPAVPAGPEYARKLQDRLDSAHSFARERLQEAGVKQKRYYDVTSRGRDFTVGELVWVYKPVRKKGRSPKLDCKWTGPCRVLERLGEVVYRVQLPPRKRSVALHRDRLAPCRGGPPFPTSVTLSTPPASPVAPQDGHGSASLASPPPLSHASLVQADVLGPSPGPPPPSPTGSRPKRQVRPPAHLQDFVVSVD</sequence>
<dbReference type="GO" id="GO:0003676">
    <property type="term" value="F:nucleic acid binding"/>
    <property type="evidence" value="ECO:0007669"/>
    <property type="project" value="InterPro"/>
</dbReference>
<dbReference type="InterPro" id="IPR050951">
    <property type="entry name" value="Retrovirus_Pol_polyprotein"/>
</dbReference>
<feature type="region of interest" description="Disordered" evidence="2">
    <location>
        <begin position="336"/>
        <end position="424"/>
    </location>
</feature>
<dbReference type="InParanoid" id="A0A672I094"/>
<dbReference type="Ensembl" id="ENSSFAT00005036302.1">
    <property type="protein sequence ID" value="ENSSFAP00005034978.1"/>
    <property type="gene ID" value="ENSSFAG00005017745.1"/>
</dbReference>
<evidence type="ECO:0000313" key="4">
    <source>
        <dbReference type="Ensembl" id="ENSSFAP00005034978.1"/>
    </source>
</evidence>
<dbReference type="GO" id="GO:0015074">
    <property type="term" value="P:DNA integration"/>
    <property type="evidence" value="ECO:0007669"/>
    <property type="project" value="InterPro"/>
</dbReference>
<dbReference type="Proteomes" id="UP000472267">
    <property type="component" value="Chromosome 15"/>
</dbReference>
<proteinExistence type="predicted"/>
<reference evidence="4" key="3">
    <citation type="submission" date="2025-09" db="UniProtKB">
        <authorList>
            <consortium name="Ensembl"/>
        </authorList>
    </citation>
    <scope>IDENTIFICATION</scope>
</reference>
<evidence type="ECO:0000256" key="2">
    <source>
        <dbReference type="SAM" id="MobiDB-lite"/>
    </source>
</evidence>
<evidence type="ECO:0000313" key="5">
    <source>
        <dbReference type="Proteomes" id="UP000472267"/>
    </source>
</evidence>
<reference evidence="4" key="1">
    <citation type="submission" date="2019-06" db="EMBL/GenBank/DDBJ databases">
        <authorList>
            <consortium name="Wellcome Sanger Institute Data Sharing"/>
        </authorList>
    </citation>
    <scope>NUCLEOTIDE SEQUENCE [LARGE SCALE GENOMIC DNA]</scope>
</reference>